<keyword evidence="2" id="KW-1185">Reference proteome</keyword>
<protein>
    <submittedName>
        <fullName evidence="1">Uncharacterized protein</fullName>
    </submittedName>
</protein>
<accession>E2AYG5</accession>
<gene>
    <name evidence="1" type="ORF">EAG_11736</name>
</gene>
<reference evidence="1 2" key="1">
    <citation type="journal article" date="2010" name="Science">
        <title>Genomic comparison of the ants Camponotus floridanus and Harpegnathos saltator.</title>
        <authorList>
            <person name="Bonasio R."/>
            <person name="Zhang G."/>
            <person name="Ye C."/>
            <person name="Mutti N.S."/>
            <person name="Fang X."/>
            <person name="Qin N."/>
            <person name="Donahue G."/>
            <person name="Yang P."/>
            <person name="Li Q."/>
            <person name="Li C."/>
            <person name="Zhang P."/>
            <person name="Huang Z."/>
            <person name="Berger S.L."/>
            <person name="Reinberg D."/>
            <person name="Wang J."/>
            <person name="Liebig J."/>
        </authorList>
    </citation>
    <scope>NUCLEOTIDE SEQUENCE [LARGE SCALE GENOMIC DNA]</scope>
    <source>
        <strain evidence="2">C129</strain>
    </source>
</reference>
<dbReference type="EMBL" id="GL443910">
    <property type="protein sequence ID" value="EFN61500.1"/>
    <property type="molecule type" value="Genomic_DNA"/>
</dbReference>
<sequence>MVEYEKEKDAGDSEKPQLPSRFLSFSHCEQEKKMFQTKVVWFQGGHKVVSLNNRRIKRASDTAITWLLQALLEQALQNPDTQSGEMEREKRWKFSIRPSPVWVHNGIVSRVEETCCASFCEVWLKDIGPRSYARYSPIRSPEPPPNEFGRSWSQVSVAHSRKLSSEYRQQTQRRLYELVRRQTPTSYTFEPSK</sequence>
<proteinExistence type="predicted"/>
<dbReference type="InParanoid" id="E2AYG5"/>
<evidence type="ECO:0000313" key="2">
    <source>
        <dbReference type="Proteomes" id="UP000000311"/>
    </source>
</evidence>
<name>E2AYG5_CAMFO</name>
<dbReference type="Proteomes" id="UP000000311">
    <property type="component" value="Unassembled WGS sequence"/>
</dbReference>
<dbReference type="AlphaFoldDB" id="E2AYG5"/>
<organism evidence="2">
    <name type="scientific">Camponotus floridanus</name>
    <name type="common">Florida carpenter ant</name>
    <dbReference type="NCBI Taxonomy" id="104421"/>
    <lineage>
        <taxon>Eukaryota</taxon>
        <taxon>Metazoa</taxon>
        <taxon>Ecdysozoa</taxon>
        <taxon>Arthropoda</taxon>
        <taxon>Hexapoda</taxon>
        <taxon>Insecta</taxon>
        <taxon>Pterygota</taxon>
        <taxon>Neoptera</taxon>
        <taxon>Endopterygota</taxon>
        <taxon>Hymenoptera</taxon>
        <taxon>Apocrita</taxon>
        <taxon>Aculeata</taxon>
        <taxon>Formicoidea</taxon>
        <taxon>Formicidae</taxon>
        <taxon>Formicinae</taxon>
        <taxon>Camponotus</taxon>
    </lineage>
</organism>
<evidence type="ECO:0000313" key="1">
    <source>
        <dbReference type="EMBL" id="EFN61500.1"/>
    </source>
</evidence>